<gene>
    <name evidence="1" type="ORF">LOK49_LG02G01283</name>
</gene>
<evidence type="ECO:0000313" key="1">
    <source>
        <dbReference type="EMBL" id="KAI8026137.1"/>
    </source>
</evidence>
<reference evidence="1 2" key="1">
    <citation type="journal article" date="2022" name="Plant J.">
        <title>Chromosome-level genome of Camellia lanceoleosa provides a valuable resource for understanding genome evolution and self-incompatibility.</title>
        <authorList>
            <person name="Gong W."/>
            <person name="Xiao S."/>
            <person name="Wang L."/>
            <person name="Liao Z."/>
            <person name="Chang Y."/>
            <person name="Mo W."/>
            <person name="Hu G."/>
            <person name="Li W."/>
            <person name="Zhao G."/>
            <person name="Zhu H."/>
            <person name="Hu X."/>
            <person name="Ji K."/>
            <person name="Xiang X."/>
            <person name="Song Q."/>
            <person name="Yuan D."/>
            <person name="Jin S."/>
            <person name="Zhang L."/>
        </authorList>
    </citation>
    <scope>NUCLEOTIDE SEQUENCE [LARGE SCALE GENOMIC DNA]</scope>
    <source>
        <strain evidence="1">SQ_2022a</strain>
    </source>
</reference>
<name>A0ACC0IL63_9ERIC</name>
<dbReference type="Proteomes" id="UP001060215">
    <property type="component" value="Chromosome 3"/>
</dbReference>
<proteinExistence type="predicted"/>
<sequence>MASSAVFLLLLLVPLFPVVLAISKFDCNVDLTNSTLLAQKDINSSWVSPSGDFAFGFQQAEPSNDGNMLFLLAIWFDKIPDKTIVWSANGVPTREGSKVKLTKDGGLQLFDHQGNVIWTAATNVTGSESSCAAMLDTGNFVVLNGDSNPTWESFKDPHDTILPGQILGTNQKLWSRLSETNYSDGRFQLRMQDDGNLVLYVVSVPYQVNYGAYWAAGISHANSNPQLTFDESGRYIYVKQGNRNVYNFTQKNMGSKQGFYHMARIDFDGVFRLYNHPRRTGAASDGSCSLSWSVVQHIPDDVCSVIQGNLGSGACGYNSYCSVDANGKPECFCPEGYSPMDRLDIQNGCKPNFPLPNCQEDGWEMNPELIEFKELKNTDWPLGDYDLRTGPELDKETCIQFCLDDCFCAAVVYDGNLCYKKKFPLSNGVKTKNLNRTFLMKSSAEFGMENQVQALVDWAYDCYCKRKLDELVKNDEEAISDMKRVERLVMVAIWCTQEDPSIRPSMRKITQMLEGVLEVSVPPRPSIFSAS</sequence>
<dbReference type="EMBL" id="CM045760">
    <property type="protein sequence ID" value="KAI8026137.1"/>
    <property type="molecule type" value="Genomic_DNA"/>
</dbReference>
<keyword evidence="2" id="KW-1185">Reference proteome</keyword>
<protein>
    <submittedName>
        <fullName evidence="1">G-type lectin S-receptor-like serine/threonine-protein kinase LECRK2</fullName>
    </submittedName>
</protein>
<organism evidence="1 2">
    <name type="scientific">Camellia lanceoleosa</name>
    <dbReference type="NCBI Taxonomy" id="1840588"/>
    <lineage>
        <taxon>Eukaryota</taxon>
        <taxon>Viridiplantae</taxon>
        <taxon>Streptophyta</taxon>
        <taxon>Embryophyta</taxon>
        <taxon>Tracheophyta</taxon>
        <taxon>Spermatophyta</taxon>
        <taxon>Magnoliopsida</taxon>
        <taxon>eudicotyledons</taxon>
        <taxon>Gunneridae</taxon>
        <taxon>Pentapetalae</taxon>
        <taxon>asterids</taxon>
        <taxon>Ericales</taxon>
        <taxon>Theaceae</taxon>
        <taxon>Camellia</taxon>
    </lineage>
</organism>
<evidence type="ECO:0000313" key="2">
    <source>
        <dbReference type="Proteomes" id="UP001060215"/>
    </source>
</evidence>
<comment type="caution">
    <text evidence="1">The sequence shown here is derived from an EMBL/GenBank/DDBJ whole genome shotgun (WGS) entry which is preliminary data.</text>
</comment>
<accession>A0ACC0IL63</accession>